<evidence type="ECO:0000256" key="1">
    <source>
        <dbReference type="SAM" id="Coils"/>
    </source>
</evidence>
<reference evidence="3" key="1">
    <citation type="journal article" date="2014" name="Front. Microbiol.">
        <title>High frequency of phylogenetically diverse reductive dehalogenase-homologous genes in deep subseafloor sedimentary metagenomes.</title>
        <authorList>
            <person name="Kawai M."/>
            <person name="Futagami T."/>
            <person name="Toyoda A."/>
            <person name="Takaki Y."/>
            <person name="Nishi S."/>
            <person name="Hori S."/>
            <person name="Arai W."/>
            <person name="Tsubouchi T."/>
            <person name="Morono Y."/>
            <person name="Uchiyama I."/>
            <person name="Ito T."/>
            <person name="Fujiyama A."/>
            <person name="Inagaki F."/>
            <person name="Takami H."/>
        </authorList>
    </citation>
    <scope>NUCLEOTIDE SEQUENCE</scope>
    <source>
        <strain evidence="3">Expedition CK06-06</strain>
    </source>
</reference>
<keyword evidence="1" id="KW-0175">Coiled coil</keyword>
<evidence type="ECO:0000313" key="3">
    <source>
        <dbReference type="EMBL" id="GAH18338.1"/>
    </source>
</evidence>
<sequence>MSVEESPEFQKALNEACEKQYRGYLFGGAYVKAASKDKIGETLEEIERERKRLMEQHEGYMRQAELAKQQAKFMVNPHMREITETIKRKHSAGGLICPVCGEGDEGNRMNGKPWCMKCNAPLMTVEKAADWVKPEKPKKPSSYTFNDPDEVMRWRR</sequence>
<protein>
    <submittedName>
        <fullName evidence="3">Uncharacterized protein</fullName>
    </submittedName>
</protein>
<evidence type="ECO:0000256" key="2">
    <source>
        <dbReference type="SAM" id="MobiDB-lite"/>
    </source>
</evidence>
<gene>
    <name evidence="3" type="ORF">S01H4_53506</name>
</gene>
<dbReference type="AlphaFoldDB" id="X1FC45"/>
<feature type="region of interest" description="Disordered" evidence="2">
    <location>
        <begin position="133"/>
        <end position="156"/>
    </location>
</feature>
<accession>X1FC45</accession>
<proteinExistence type="predicted"/>
<organism evidence="3">
    <name type="scientific">marine sediment metagenome</name>
    <dbReference type="NCBI Taxonomy" id="412755"/>
    <lineage>
        <taxon>unclassified sequences</taxon>
        <taxon>metagenomes</taxon>
        <taxon>ecological metagenomes</taxon>
    </lineage>
</organism>
<feature type="coiled-coil region" evidence="1">
    <location>
        <begin position="36"/>
        <end position="70"/>
    </location>
</feature>
<comment type="caution">
    <text evidence="3">The sequence shown here is derived from an EMBL/GenBank/DDBJ whole genome shotgun (WGS) entry which is preliminary data.</text>
</comment>
<dbReference type="EMBL" id="BART01030697">
    <property type="protein sequence ID" value="GAH18338.1"/>
    <property type="molecule type" value="Genomic_DNA"/>
</dbReference>
<name>X1FC45_9ZZZZ</name>